<dbReference type="GO" id="GO:0036220">
    <property type="term" value="F:ITP diphosphatase activity"/>
    <property type="evidence" value="ECO:0007669"/>
    <property type="project" value="UniProtKB-UniRule"/>
</dbReference>
<dbReference type="GO" id="GO:0005829">
    <property type="term" value="C:cytosol"/>
    <property type="evidence" value="ECO:0007669"/>
    <property type="project" value="TreeGrafter"/>
</dbReference>
<evidence type="ECO:0000256" key="2">
    <source>
        <dbReference type="ARBA" id="ARBA00011738"/>
    </source>
</evidence>
<feature type="binding site" evidence="10">
    <location>
        <position position="176"/>
    </location>
    <ligand>
        <name>substrate</name>
    </ligand>
</feature>
<dbReference type="EMBL" id="BMOK01000001">
    <property type="protein sequence ID" value="GGL41683.1"/>
    <property type="molecule type" value="Genomic_DNA"/>
</dbReference>
<dbReference type="CDD" id="cd00515">
    <property type="entry name" value="HAM1"/>
    <property type="match status" value="1"/>
</dbReference>
<dbReference type="RefSeq" id="WP_188800934.1">
    <property type="nucleotide sequence ID" value="NZ_BMOK01000001.1"/>
</dbReference>
<keyword evidence="3 10" id="KW-0479">Metal-binding</keyword>
<evidence type="ECO:0000256" key="9">
    <source>
        <dbReference type="ARBA" id="ARBA00052017"/>
    </source>
</evidence>
<dbReference type="Gene3D" id="3.90.950.10">
    <property type="match status" value="1"/>
</dbReference>
<feature type="binding site" evidence="10">
    <location>
        <begin position="153"/>
        <end position="156"/>
    </location>
    <ligand>
        <name>substrate</name>
    </ligand>
</feature>
<evidence type="ECO:0000256" key="5">
    <source>
        <dbReference type="ARBA" id="ARBA00022801"/>
    </source>
</evidence>
<organism evidence="12 13">
    <name type="scientific">Sporolactobacillus putidus</name>
    <dbReference type="NCBI Taxonomy" id="492735"/>
    <lineage>
        <taxon>Bacteria</taxon>
        <taxon>Bacillati</taxon>
        <taxon>Bacillota</taxon>
        <taxon>Bacilli</taxon>
        <taxon>Bacillales</taxon>
        <taxon>Sporolactobacillaceae</taxon>
        <taxon>Sporolactobacillus</taxon>
    </lineage>
</organism>
<dbReference type="FunFam" id="3.90.950.10:FF:000001">
    <property type="entry name" value="dITP/XTP pyrophosphatase"/>
    <property type="match status" value="1"/>
</dbReference>
<evidence type="ECO:0000256" key="7">
    <source>
        <dbReference type="ARBA" id="ARBA00023080"/>
    </source>
</evidence>
<dbReference type="GO" id="GO:0046872">
    <property type="term" value="F:metal ion binding"/>
    <property type="evidence" value="ECO:0007669"/>
    <property type="project" value="UniProtKB-KW"/>
</dbReference>
<name>A0A917RY00_9BACL</name>
<feature type="binding site" evidence="10">
    <location>
        <position position="71"/>
    </location>
    <ligand>
        <name>substrate</name>
    </ligand>
</feature>
<dbReference type="GO" id="GO:0000166">
    <property type="term" value="F:nucleotide binding"/>
    <property type="evidence" value="ECO:0007669"/>
    <property type="project" value="UniProtKB-KW"/>
</dbReference>
<keyword evidence="4 10" id="KW-0547">Nucleotide-binding</keyword>
<feature type="active site" description="Proton acceptor" evidence="10">
    <location>
        <position position="70"/>
    </location>
</feature>
<gene>
    <name evidence="12" type="primary">ysnA</name>
    <name evidence="12" type="ORF">GCM10007968_01960</name>
</gene>
<dbReference type="InterPro" id="IPR020922">
    <property type="entry name" value="dITP/XTP_pyrophosphatase"/>
</dbReference>
<evidence type="ECO:0000256" key="8">
    <source>
        <dbReference type="ARBA" id="ARBA00051875"/>
    </source>
</evidence>
<comment type="catalytic activity">
    <reaction evidence="8 10">
        <text>dITP + H2O = dIMP + diphosphate + H(+)</text>
        <dbReference type="Rhea" id="RHEA:28342"/>
        <dbReference type="ChEBI" id="CHEBI:15377"/>
        <dbReference type="ChEBI" id="CHEBI:15378"/>
        <dbReference type="ChEBI" id="CHEBI:33019"/>
        <dbReference type="ChEBI" id="CHEBI:61194"/>
        <dbReference type="ChEBI" id="CHEBI:61382"/>
        <dbReference type="EC" id="3.6.1.66"/>
    </reaction>
</comment>
<comment type="catalytic activity">
    <reaction evidence="9 10">
        <text>XTP + H2O = XMP + diphosphate + H(+)</text>
        <dbReference type="Rhea" id="RHEA:28610"/>
        <dbReference type="ChEBI" id="CHEBI:15377"/>
        <dbReference type="ChEBI" id="CHEBI:15378"/>
        <dbReference type="ChEBI" id="CHEBI:33019"/>
        <dbReference type="ChEBI" id="CHEBI:57464"/>
        <dbReference type="ChEBI" id="CHEBI:61314"/>
        <dbReference type="EC" id="3.6.1.66"/>
    </reaction>
</comment>
<feature type="binding site" evidence="10">
    <location>
        <position position="70"/>
    </location>
    <ligand>
        <name>Mg(2+)</name>
        <dbReference type="ChEBI" id="CHEBI:18420"/>
    </ligand>
</feature>
<reference evidence="12" key="2">
    <citation type="submission" date="2020-09" db="EMBL/GenBank/DDBJ databases">
        <authorList>
            <person name="Sun Q."/>
            <person name="Ohkuma M."/>
        </authorList>
    </citation>
    <scope>NUCLEOTIDE SEQUENCE</scope>
    <source>
        <strain evidence="12">JCM 15325</strain>
    </source>
</reference>
<comment type="similarity">
    <text evidence="1 10 11">Belongs to the HAM1 NTPase family.</text>
</comment>
<feature type="binding site" evidence="10">
    <location>
        <begin position="8"/>
        <end position="13"/>
    </location>
    <ligand>
        <name>substrate</name>
    </ligand>
</feature>
<dbReference type="GO" id="GO:0009117">
    <property type="term" value="P:nucleotide metabolic process"/>
    <property type="evidence" value="ECO:0007669"/>
    <property type="project" value="UniProtKB-KW"/>
</dbReference>
<dbReference type="PANTHER" id="PTHR11067">
    <property type="entry name" value="INOSINE TRIPHOSPHATE PYROPHOSPHATASE/HAM1 PROTEIN"/>
    <property type="match status" value="1"/>
</dbReference>
<sequence length="201" mass="21710">MTRVLVASNNPGKIKEIKAILEDSHAEICSLKDLGITADVAETGSTFQENAALKAETLSQKMNMITIADDSGLAVDALNGEPGVFSARYAGLDKNSEHNIDKLLSKLKGVPSGERTAHFVCVLALSVPGQPTHFAEGRCEGLITNSRRGKGGFGYDPVFLIPERQLTFAEMGDAEKNKISHRAQALRRLRENWSSWTGAGQ</sequence>
<keyword evidence="7 10" id="KW-0546">Nucleotide metabolism</keyword>
<comment type="function">
    <text evidence="10">Pyrophosphatase that catalyzes the hydrolysis of nucleoside triphosphates to their monophosphate derivatives, with a high preference for the non-canonical purine nucleotides XTP (xanthosine triphosphate), dITP (deoxyinosine triphosphate) and ITP. Seems to function as a house-cleaning enzyme that removes non-canonical purine nucleotides from the nucleotide pool, thus preventing their incorporation into DNA/RNA and avoiding chromosomal lesions.</text>
</comment>
<evidence type="ECO:0000256" key="1">
    <source>
        <dbReference type="ARBA" id="ARBA00008023"/>
    </source>
</evidence>
<comment type="caution">
    <text evidence="10">Lacks conserved residue(s) required for the propagation of feature annotation.</text>
</comment>
<dbReference type="SUPFAM" id="SSF52972">
    <property type="entry name" value="ITPase-like"/>
    <property type="match status" value="1"/>
</dbReference>
<comment type="caution">
    <text evidence="12">The sequence shown here is derived from an EMBL/GenBank/DDBJ whole genome shotgun (WGS) entry which is preliminary data.</text>
</comment>
<dbReference type="AlphaFoldDB" id="A0A917RY00"/>
<dbReference type="GO" id="GO:0017111">
    <property type="term" value="F:ribonucleoside triphosphate phosphatase activity"/>
    <property type="evidence" value="ECO:0007669"/>
    <property type="project" value="InterPro"/>
</dbReference>
<comment type="cofactor">
    <cofactor evidence="10">
        <name>Mg(2+)</name>
        <dbReference type="ChEBI" id="CHEBI:18420"/>
    </cofactor>
    <text evidence="10">Binds 1 Mg(2+) ion per subunit.</text>
</comment>
<dbReference type="EC" id="3.6.1.66" evidence="10"/>
<comment type="subunit">
    <text evidence="2 10">Homodimer.</text>
</comment>
<evidence type="ECO:0000256" key="4">
    <source>
        <dbReference type="ARBA" id="ARBA00022741"/>
    </source>
</evidence>
<dbReference type="InterPro" id="IPR029001">
    <property type="entry name" value="ITPase-like_fam"/>
</dbReference>
<dbReference type="Pfam" id="PF01725">
    <property type="entry name" value="Ham1p_like"/>
    <property type="match status" value="1"/>
</dbReference>
<evidence type="ECO:0000256" key="11">
    <source>
        <dbReference type="RuleBase" id="RU003781"/>
    </source>
</evidence>
<feature type="binding site" evidence="10">
    <location>
        <begin position="181"/>
        <end position="182"/>
    </location>
    <ligand>
        <name>substrate</name>
    </ligand>
</feature>
<keyword evidence="13" id="KW-1185">Reference proteome</keyword>
<proteinExistence type="inferred from homology"/>
<reference evidence="12" key="1">
    <citation type="journal article" date="2014" name="Int. J. Syst. Evol. Microbiol.">
        <title>Complete genome sequence of Corynebacterium casei LMG S-19264T (=DSM 44701T), isolated from a smear-ripened cheese.</title>
        <authorList>
            <consortium name="US DOE Joint Genome Institute (JGI-PGF)"/>
            <person name="Walter F."/>
            <person name="Albersmeier A."/>
            <person name="Kalinowski J."/>
            <person name="Ruckert C."/>
        </authorList>
    </citation>
    <scope>NUCLEOTIDE SEQUENCE</scope>
    <source>
        <strain evidence="12">JCM 15325</strain>
    </source>
</reference>
<comment type="catalytic activity">
    <reaction evidence="10">
        <text>ITP + H2O = IMP + diphosphate + H(+)</text>
        <dbReference type="Rhea" id="RHEA:29399"/>
        <dbReference type="ChEBI" id="CHEBI:15377"/>
        <dbReference type="ChEBI" id="CHEBI:15378"/>
        <dbReference type="ChEBI" id="CHEBI:33019"/>
        <dbReference type="ChEBI" id="CHEBI:58053"/>
        <dbReference type="ChEBI" id="CHEBI:61402"/>
        <dbReference type="EC" id="3.6.1.66"/>
    </reaction>
</comment>
<keyword evidence="6 10" id="KW-0460">Magnesium</keyword>
<dbReference type="GO" id="GO:0009146">
    <property type="term" value="P:purine nucleoside triphosphate catabolic process"/>
    <property type="evidence" value="ECO:0007669"/>
    <property type="project" value="UniProtKB-UniRule"/>
</dbReference>
<dbReference type="InterPro" id="IPR002637">
    <property type="entry name" value="RdgB/HAM1"/>
</dbReference>
<dbReference type="GO" id="GO:0035870">
    <property type="term" value="F:dITP diphosphatase activity"/>
    <property type="evidence" value="ECO:0007669"/>
    <property type="project" value="UniProtKB-UniRule"/>
</dbReference>
<accession>A0A917RY00</accession>
<dbReference type="GO" id="GO:0036222">
    <property type="term" value="F:XTP diphosphatase activity"/>
    <property type="evidence" value="ECO:0007669"/>
    <property type="project" value="UniProtKB-UniRule"/>
</dbReference>
<protein>
    <recommendedName>
        <fullName evidence="10">dITP/XTP pyrophosphatase</fullName>
        <ecNumber evidence="10">3.6.1.66</ecNumber>
    </recommendedName>
    <alternativeName>
        <fullName evidence="10">Non-canonical purine NTP pyrophosphatase</fullName>
    </alternativeName>
    <alternativeName>
        <fullName evidence="10">Non-standard purine NTP pyrophosphatase</fullName>
    </alternativeName>
    <alternativeName>
        <fullName evidence="10">Nucleoside-triphosphate diphosphatase</fullName>
    </alternativeName>
    <alternativeName>
        <fullName evidence="10">Nucleoside-triphosphate pyrophosphatase</fullName>
        <shortName evidence="10">NTPase</shortName>
    </alternativeName>
</protein>
<dbReference type="NCBIfam" id="NF011397">
    <property type="entry name" value="PRK14822.1"/>
    <property type="match status" value="1"/>
</dbReference>
<evidence type="ECO:0000256" key="6">
    <source>
        <dbReference type="ARBA" id="ARBA00022842"/>
    </source>
</evidence>
<dbReference type="PANTHER" id="PTHR11067:SF9">
    <property type="entry name" value="INOSINE TRIPHOSPHATE PYROPHOSPHATASE"/>
    <property type="match status" value="1"/>
</dbReference>
<keyword evidence="5 10" id="KW-0378">Hydrolase</keyword>
<dbReference type="HAMAP" id="MF_01405">
    <property type="entry name" value="Non_canon_purine_NTPase"/>
    <property type="match status" value="1"/>
</dbReference>
<evidence type="ECO:0000256" key="3">
    <source>
        <dbReference type="ARBA" id="ARBA00022723"/>
    </source>
</evidence>
<evidence type="ECO:0000313" key="13">
    <source>
        <dbReference type="Proteomes" id="UP000654670"/>
    </source>
</evidence>
<dbReference type="Proteomes" id="UP000654670">
    <property type="component" value="Unassembled WGS sequence"/>
</dbReference>
<evidence type="ECO:0000256" key="10">
    <source>
        <dbReference type="HAMAP-Rule" id="MF_01405"/>
    </source>
</evidence>
<evidence type="ECO:0000313" key="12">
    <source>
        <dbReference type="EMBL" id="GGL41683.1"/>
    </source>
</evidence>
<dbReference type="NCBIfam" id="TIGR00042">
    <property type="entry name" value="RdgB/HAM1 family non-canonical purine NTP pyrophosphatase"/>
    <property type="match status" value="1"/>
</dbReference>